<dbReference type="AlphaFoldDB" id="A0AAU9DGI2"/>
<gene>
    <name evidence="1" type="ORF">FUAX_25670</name>
</gene>
<protein>
    <recommendedName>
        <fullName evidence="3">Helix-hairpin-helix domain-containing protein</fullName>
    </recommendedName>
</protein>
<dbReference type="KEGG" id="fax:FUAX_25670"/>
<accession>A0AAU9DGI2</accession>
<dbReference type="Proteomes" id="UP001348817">
    <property type="component" value="Chromosome"/>
</dbReference>
<evidence type="ECO:0000313" key="1">
    <source>
        <dbReference type="EMBL" id="BDD10135.1"/>
    </source>
</evidence>
<reference evidence="1 2" key="1">
    <citation type="submission" date="2021-12" db="EMBL/GenBank/DDBJ databases">
        <title>Genome sequencing of bacteria with rrn-lacking chromosome and rrn-plasmid.</title>
        <authorList>
            <person name="Anda M."/>
            <person name="Iwasaki W."/>
        </authorList>
    </citation>
    <scope>NUCLEOTIDE SEQUENCE [LARGE SCALE GENOMIC DNA]</scope>
    <source>
        <strain evidence="1 2">DSM 100852</strain>
    </source>
</reference>
<proteinExistence type="predicted"/>
<dbReference type="RefSeq" id="WP_338391709.1">
    <property type="nucleotide sequence ID" value="NZ_AP025314.1"/>
</dbReference>
<sequence length="664" mass="76319">MNKRIVFSAILFFIILSPGIAQKHTAIEHIENFILPEEEATNVALDLENLIFLYENKANINALNYDELQSTGLLYPAQIQELIRYREIYGDLFSLNELQFIKRFDSVTVALIRPFFIAQNPELKRSLKERLKYTRSEILIRHDRQTTGIAPDKYGEDSNPYGYHALRLKVQAPGFMRIALTATQNYGESFRWKPQKGHYGYDHVSSFIEIEKIGIIKKVILGNFRTHFGQGLIMSGRRFTGKTYDALGNIFSGAPNLSATASSQAFGFRGLAGEIDLAKNWNLTVFAASTPRDARLDSLSQGHIIRSFDESGLHRDASELERKWNVRETNLGGALKFENYRFSAGIAFIGTNLSLPFEASPSRLDLAKHPEGKRFYSASAFTRYSFRDFHMKGEVAINQDKKIAGSVSALKTLAPGYRIGVNLRHYDAGFAPRHGNAFGEASNTDNESGFYIGLTSEPLAHLKISLYHDYFRFPWLKYNVDMPSDGNETGIQAVYSLYKKTEVRIAFRIENKEANDTRESVSQKLASVRTQKASVWLRRYFGENIRSDSRVNFNFHKRYGEENNGFLLSQDFSYELKRYDFKLRFATFNTDFYTRVTMYEPGILYDFNFPSYIGEGYRFVAQVRRTFGEKITFWFRYAITSATDPETNEIKRKDKLSTQIRIRF</sequence>
<organism evidence="1 2">
    <name type="scientific">Fulvitalea axinellae</name>
    <dbReference type="NCBI Taxonomy" id="1182444"/>
    <lineage>
        <taxon>Bacteria</taxon>
        <taxon>Pseudomonadati</taxon>
        <taxon>Bacteroidota</taxon>
        <taxon>Cytophagia</taxon>
        <taxon>Cytophagales</taxon>
        <taxon>Persicobacteraceae</taxon>
        <taxon>Fulvitalea</taxon>
    </lineage>
</organism>
<dbReference type="EMBL" id="AP025314">
    <property type="protein sequence ID" value="BDD10135.1"/>
    <property type="molecule type" value="Genomic_DNA"/>
</dbReference>
<dbReference type="SUPFAM" id="SSF47781">
    <property type="entry name" value="RuvA domain 2-like"/>
    <property type="match status" value="1"/>
</dbReference>
<keyword evidence="2" id="KW-1185">Reference proteome</keyword>
<name>A0AAU9DGI2_9BACT</name>
<evidence type="ECO:0000313" key="2">
    <source>
        <dbReference type="Proteomes" id="UP001348817"/>
    </source>
</evidence>
<dbReference type="InterPro" id="IPR010994">
    <property type="entry name" value="RuvA_2-like"/>
</dbReference>
<evidence type="ECO:0008006" key="3">
    <source>
        <dbReference type="Google" id="ProtNLM"/>
    </source>
</evidence>